<protein>
    <submittedName>
        <fullName evidence="1">Uncharacterized protein</fullName>
    </submittedName>
</protein>
<sequence>MSVYCTGTFIGQRVIDASVSIDIIEQNSLKFTLSFTPTKRYPSAFGAGFYDNDPKISSSSIIYGAYDGVTQQASLIEMMNGTVMYE</sequence>
<dbReference type="AlphaFoldDB" id="A0A814MR57"/>
<dbReference type="EMBL" id="CAJNOU010000764">
    <property type="protein sequence ID" value="CAF1082638.1"/>
    <property type="molecule type" value="Genomic_DNA"/>
</dbReference>
<evidence type="ECO:0000313" key="1">
    <source>
        <dbReference type="EMBL" id="CAF1082638.1"/>
    </source>
</evidence>
<dbReference type="Proteomes" id="UP000663889">
    <property type="component" value="Unassembled WGS sequence"/>
</dbReference>
<gene>
    <name evidence="1" type="ORF">SEV965_LOCUS14934</name>
</gene>
<evidence type="ECO:0000313" key="2">
    <source>
        <dbReference type="Proteomes" id="UP000663889"/>
    </source>
</evidence>
<reference evidence="1" key="1">
    <citation type="submission" date="2021-02" db="EMBL/GenBank/DDBJ databases">
        <authorList>
            <person name="Nowell W R."/>
        </authorList>
    </citation>
    <scope>NUCLEOTIDE SEQUENCE</scope>
</reference>
<comment type="caution">
    <text evidence="1">The sequence shown here is derived from an EMBL/GenBank/DDBJ whole genome shotgun (WGS) entry which is preliminary data.</text>
</comment>
<accession>A0A814MR57</accession>
<name>A0A814MR57_9BILA</name>
<organism evidence="1 2">
    <name type="scientific">Rotaria sordida</name>
    <dbReference type="NCBI Taxonomy" id="392033"/>
    <lineage>
        <taxon>Eukaryota</taxon>
        <taxon>Metazoa</taxon>
        <taxon>Spiralia</taxon>
        <taxon>Gnathifera</taxon>
        <taxon>Rotifera</taxon>
        <taxon>Eurotatoria</taxon>
        <taxon>Bdelloidea</taxon>
        <taxon>Philodinida</taxon>
        <taxon>Philodinidae</taxon>
        <taxon>Rotaria</taxon>
    </lineage>
</organism>
<proteinExistence type="predicted"/>